<name>A0A5J4WFB7_9EUKA</name>
<protein>
    <submittedName>
        <fullName evidence="2">Uncharacterized protein</fullName>
    </submittedName>
</protein>
<evidence type="ECO:0000256" key="1">
    <source>
        <dbReference type="SAM" id="MobiDB-lite"/>
    </source>
</evidence>
<dbReference type="Proteomes" id="UP000324800">
    <property type="component" value="Unassembled WGS sequence"/>
</dbReference>
<dbReference type="AlphaFoldDB" id="A0A5J4WFB7"/>
<comment type="caution">
    <text evidence="2">The sequence shown here is derived from an EMBL/GenBank/DDBJ whole genome shotgun (WGS) entry which is preliminary data.</text>
</comment>
<proteinExistence type="predicted"/>
<evidence type="ECO:0000313" key="2">
    <source>
        <dbReference type="EMBL" id="KAA6393039.1"/>
    </source>
</evidence>
<organism evidence="2 3">
    <name type="scientific">Streblomastix strix</name>
    <dbReference type="NCBI Taxonomy" id="222440"/>
    <lineage>
        <taxon>Eukaryota</taxon>
        <taxon>Metamonada</taxon>
        <taxon>Preaxostyla</taxon>
        <taxon>Oxymonadida</taxon>
        <taxon>Streblomastigidae</taxon>
        <taxon>Streblomastix</taxon>
    </lineage>
</organism>
<feature type="region of interest" description="Disordered" evidence="1">
    <location>
        <begin position="266"/>
        <end position="286"/>
    </location>
</feature>
<evidence type="ECO:0000313" key="3">
    <source>
        <dbReference type="Proteomes" id="UP000324800"/>
    </source>
</evidence>
<gene>
    <name evidence="2" type="ORF">EZS28_011435</name>
</gene>
<accession>A0A5J4WFB7</accession>
<sequence>MQKRKRNKVVAVSAVVTVAVTAIASKTRRLDLKGKYDSSVNRWRREETLVMLRIISPGDSQRYKEKESERKQPKLQQYLGLIDVVVRFREIMKQIIEEEKKKPKVMLPRQYKEYSNKDGPLFFYSSMNYRPTPIPRPKDLDLSEEQWEQFDGDVREGVVPFVFDQRTTSKHGRISQTDHTSQDYQTSVREWLDSLTDTPKITNQYPKQLQDQSYSQQNKLYNQKQKVKIKNNKQMNQKESQLIEQMTMETMTNLSSQSNLNISLTETMNSKKMTAGRSYRQFSTEK</sequence>
<reference evidence="2 3" key="1">
    <citation type="submission" date="2019-03" db="EMBL/GenBank/DDBJ databases">
        <title>Single cell metagenomics reveals metabolic interactions within the superorganism composed of flagellate Streblomastix strix and complex community of Bacteroidetes bacteria on its surface.</title>
        <authorList>
            <person name="Treitli S.C."/>
            <person name="Kolisko M."/>
            <person name="Husnik F."/>
            <person name="Keeling P."/>
            <person name="Hampl V."/>
        </authorList>
    </citation>
    <scope>NUCLEOTIDE SEQUENCE [LARGE SCALE GENOMIC DNA]</scope>
    <source>
        <strain evidence="2">ST1C</strain>
    </source>
</reference>
<dbReference type="EMBL" id="SNRW01002358">
    <property type="protein sequence ID" value="KAA6393039.1"/>
    <property type="molecule type" value="Genomic_DNA"/>
</dbReference>